<feature type="domain" description="Inner membrane component" evidence="2">
    <location>
        <begin position="68"/>
        <end position="118"/>
    </location>
</feature>
<dbReference type="PIRSF" id="PIRSF028777">
    <property type="entry name" value="UCP028777"/>
    <property type="match status" value="1"/>
</dbReference>
<dbReference type="STRING" id="76728.AQ490_13690"/>
<gene>
    <name evidence="3" type="ORF">AQ490_13690</name>
</gene>
<dbReference type="PANTHER" id="PTHR42903:SF1">
    <property type="entry name" value="INNER MEMBRANE PROTEIN YCCF"/>
    <property type="match status" value="1"/>
</dbReference>
<keyword evidence="1" id="KW-0812">Transmembrane</keyword>
<dbReference type="EMBL" id="LLZU01000004">
    <property type="protein sequence ID" value="KRV50811.1"/>
    <property type="molecule type" value="Genomic_DNA"/>
</dbReference>
<dbReference type="Pfam" id="PF03733">
    <property type="entry name" value="YccF"/>
    <property type="match status" value="2"/>
</dbReference>
<evidence type="ECO:0000256" key="1">
    <source>
        <dbReference type="SAM" id="Phobius"/>
    </source>
</evidence>
<dbReference type="GO" id="GO:0005886">
    <property type="term" value="C:plasma membrane"/>
    <property type="evidence" value="ECO:0007669"/>
    <property type="project" value="TreeGrafter"/>
</dbReference>
<feature type="transmembrane region" description="Helical" evidence="1">
    <location>
        <begin position="30"/>
        <end position="50"/>
    </location>
</feature>
<accession>A0A0T6LXG2</accession>
<evidence type="ECO:0000313" key="4">
    <source>
        <dbReference type="Proteomes" id="UP000050867"/>
    </source>
</evidence>
<name>A0A0T6LXG2_WENVI</name>
<dbReference type="InterPro" id="IPR031308">
    <property type="entry name" value="UCP028777"/>
</dbReference>
<dbReference type="OrthoDB" id="3238663at2"/>
<sequence>MKTILNVIWLIFSGIWLAIAYVVAGIVCCLLIITIPFGIASFRIAGYALWPFGRTTVVRRDAGAMSAIGNVIWILVAGWWLALSHVVTGIVLCLTIVGIPLGIANFKLIPVSLVPLGRQIVPSDQPFATR</sequence>
<protein>
    <recommendedName>
        <fullName evidence="2">Inner membrane component domain-containing protein</fullName>
    </recommendedName>
</protein>
<evidence type="ECO:0000313" key="3">
    <source>
        <dbReference type="EMBL" id="KRV50811.1"/>
    </source>
</evidence>
<dbReference type="PANTHER" id="PTHR42903">
    <property type="entry name" value="INNER MEMBRANE PROTEIN YCCF"/>
    <property type="match status" value="1"/>
</dbReference>
<dbReference type="InterPro" id="IPR005185">
    <property type="entry name" value="YccF"/>
</dbReference>
<dbReference type="AlphaFoldDB" id="A0A0T6LXG2"/>
<keyword evidence="4" id="KW-1185">Reference proteome</keyword>
<reference evidence="3 4" key="1">
    <citation type="submission" date="2015-10" db="EMBL/GenBank/DDBJ databases">
        <title>Draft genome sequence of pyrrolomycin-producing Streptomyces vitaminophilus.</title>
        <authorList>
            <person name="Graham D.E."/>
            <person name="Mahan K.M."/>
            <person name="Klingeman D.M."/>
            <person name="Hettich R.L."/>
            <person name="Parry R.J."/>
        </authorList>
    </citation>
    <scope>NUCLEOTIDE SEQUENCE [LARGE SCALE GENOMIC DNA]</scope>
    <source>
        <strain evidence="3 4">ATCC 31673</strain>
    </source>
</reference>
<dbReference type="NCBIfam" id="NF008740">
    <property type="entry name" value="PRK11770.1-2"/>
    <property type="match status" value="1"/>
</dbReference>
<keyword evidence="1" id="KW-0472">Membrane</keyword>
<dbReference type="eggNOG" id="COG3304">
    <property type="taxonomic scope" value="Bacteria"/>
</dbReference>
<dbReference type="Proteomes" id="UP000050867">
    <property type="component" value="Unassembled WGS sequence"/>
</dbReference>
<evidence type="ECO:0000259" key="2">
    <source>
        <dbReference type="Pfam" id="PF03733"/>
    </source>
</evidence>
<feature type="domain" description="Inner membrane component" evidence="2">
    <location>
        <begin position="4"/>
        <end position="54"/>
    </location>
</feature>
<proteinExistence type="predicted"/>
<feature type="transmembrane region" description="Helical" evidence="1">
    <location>
        <begin position="7"/>
        <end position="24"/>
    </location>
</feature>
<comment type="caution">
    <text evidence="3">The sequence shown here is derived from an EMBL/GenBank/DDBJ whole genome shotgun (WGS) entry which is preliminary data.</text>
</comment>
<feature type="transmembrane region" description="Helical" evidence="1">
    <location>
        <begin position="87"/>
        <end position="109"/>
    </location>
</feature>
<feature type="transmembrane region" description="Helical" evidence="1">
    <location>
        <begin position="62"/>
        <end position="81"/>
    </location>
</feature>
<organism evidence="3 4">
    <name type="scientific">Wenjunlia vitaminophila</name>
    <name type="common">Streptomyces vitaminophilus</name>
    <dbReference type="NCBI Taxonomy" id="76728"/>
    <lineage>
        <taxon>Bacteria</taxon>
        <taxon>Bacillati</taxon>
        <taxon>Actinomycetota</taxon>
        <taxon>Actinomycetes</taxon>
        <taxon>Kitasatosporales</taxon>
        <taxon>Streptomycetaceae</taxon>
        <taxon>Wenjunlia</taxon>
    </lineage>
</organism>
<keyword evidence="1" id="KW-1133">Transmembrane helix</keyword>
<dbReference type="InterPro" id="IPR052937">
    <property type="entry name" value="Inner_membrane_protein"/>
</dbReference>
<dbReference type="RefSeq" id="WP_018386337.1">
    <property type="nucleotide sequence ID" value="NZ_LLZU01000004.1"/>
</dbReference>